<dbReference type="Gene3D" id="3.30.200.20">
    <property type="entry name" value="Phosphorylase Kinase, domain 1"/>
    <property type="match status" value="1"/>
</dbReference>
<dbReference type="InterPro" id="IPR011009">
    <property type="entry name" value="Kinase-like_dom_sf"/>
</dbReference>
<evidence type="ECO:0000313" key="20">
    <source>
        <dbReference type="EMBL" id="GMN39852.1"/>
    </source>
</evidence>
<evidence type="ECO:0000256" key="17">
    <source>
        <dbReference type="SAM" id="SignalP"/>
    </source>
</evidence>
<comment type="subcellular location">
    <subcellularLocation>
        <location evidence="1">Membrane</location>
        <topology evidence="1">Single-pass membrane protein</topology>
    </subcellularLocation>
</comment>
<dbReference type="InterPro" id="IPR017441">
    <property type="entry name" value="Protein_kinase_ATP_BS"/>
</dbReference>
<evidence type="ECO:0000256" key="13">
    <source>
        <dbReference type="ARBA" id="ARBA00023180"/>
    </source>
</evidence>
<keyword evidence="3" id="KW-0808">Transferase</keyword>
<evidence type="ECO:0000313" key="21">
    <source>
        <dbReference type="Proteomes" id="UP001187192"/>
    </source>
</evidence>
<dbReference type="GO" id="GO:0005524">
    <property type="term" value="F:ATP binding"/>
    <property type="evidence" value="ECO:0007669"/>
    <property type="project" value="UniProtKB-UniRule"/>
</dbReference>
<evidence type="ECO:0000256" key="1">
    <source>
        <dbReference type="ARBA" id="ARBA00004167"/>
    </source>
</evidence>
<evidence type="ECO:0000259" key="18">
    <source>
        <dbReference type="PROSITE" id="PS50011"/>
    </source>
</evidence>
<evidence type="ECO:0000256" key="8">
    <source>
        <dbReference type="ARBA" id="ARBA00022777"/>
    </source>
</evidence>
<evidence type="ECO:0000256" key="4">
    <source>
        <dbReference type="ARBA" id="ARBA00022692"/>
    </source>
</evidence>
<evidence type="ECO:0000256" key="5">
    <source>
        <dbReference type="ARBA" id="ARBA00022729"/>
    </source>
</evidence>
<accession>A0AA88D3B9</accession>
<keyword evidence="10 16" id="KW-1133">Transmembrane helix</keyword>
<feature type="compositionally biased region" description="Pro residues" evidence="15">
    <location>
        <begin position="226"/>
        <end position="243"/>
    </location>
</feature>
<evidence type="ECO:0008006" key="22">
    <source>
        <dbReference type="Google" id="ProtNLM"/>
    </source>
</evidence>
<dbReference type="PROSITE" id="PS50011">
    <property type="entry name" value="PROTEIN_KINASE_DOM"/>
    <property type="match status" value="1"/>
</dbReference>
<dbReference type="GO" id="GO:0042742">
    <property type="term" value="P:defense response to bacterium"/>
    <property type="evidence" value="ECO:0007669"/>
    <property type="project" value="TreeGrafter"/>
</dbReference>
<evidence type="ECO:0000256" key="10">
    <source>
        <dbReference type="ARBA" id="ARBA00022989"/>
    </source>
</evidence>
<dbReference type="Proteomes" id="UP001187192">
    <property type="component" value="Unassembled WGS sequence"/>
</dbReference>
<dbReference type="CDD" id="cd23509">
    <property type="entry name" value="Gnk2-like"/>
    <property type="match status" value="1"/>
</dbReference>
<dbReference type="GO" id="GO:0004674">
    <property type="term" value="F:protein serine/threonine kinase activity"/>
    <property type="evidence" value="ECO:0007669"/>
    <property type="project" value="UniProtKB-KW"/>
</dbReference>
<keyword evidence="4 16" id="KW-0812">Transmembrane</keyword>
<proteinExistence type="predicted"/>
<evidence type="ECO:0000256" key="11">
    <source>
        <dbReference type="ARBA" id="ARBA00023136"/>
    </source>
</evidence>
<keyword evidence="5 17" id="KW-0732">Signal</keyword>
<dbReference type="InterPro" id="IPR038408">
    <property type="entry name" value="GNK2_sf"/>
</dbReference>
<keyword evidence="21" id="KW-1185">Reference proteome</keyword>
<comment type="caution">
    <text evidence="20">The sequence shown here is derived from an EMBL/GenBank/DDBJ whole genome shotgun (WGS) entry which is preliminary data.</text>
</comment>
<keyword evidence="2" id="KW-0723">Serine/threonine-protein kinase</keyword>
<feature type="domain" description="Protein kinase" evidence="18">
    <location>
        <begin position="317"/>
        <end position="425"/>
    </location>
</feature>
<keyword evidence="12" id="KW-0675">Receptor</keyword>
<keyword evidence="11 16" id="KW-0472">Membrane</keyword>
<dbReference type="PANTHER" id="PTHR27002">
    <property type="entry name" value="RECEPTOR-LIKE SERINE/THREONINE-PROTEIN KINASE SD1-8"/>
    <property type="match status" value="1"/>
</dbReference>
<gene>
    <name evidence="20" type="ORF">TIFTF001_009086</name>
</gene>
<evidence type="ECO:0000256" key="14">
    <source>
        <dbReference type="PROSITE-ProRule" id="PRU10141"/>
    </source>
</evidence>
<keyword evidence="9 14" id="KW-0067">ATP-binding</keyword>
<dbReference type="PROSITE" id="PS51473">
    <property type="entry name" value="GNK2"/>
    <property type="match status" value="1"/>
</dbReference>
<keyword evidence="8" id="KW-0418">Kinase</keyword>
<feature type="transmembrane region" description="Helical" evidence="16">
    <location>
        <begin position="260"/>
        <end position="281"/>
    </location>
</feature>
<dbReference type="PROSITE" id="PS00107">
    <property type="entry name" value="PROTEIN_KINASE_ATP"/>
    <property type="match status" value="1"/>
</dbReference>
<evidence type="ECO:0000256" key="9">
    <source>
        <dbReference type="ARBA" id="ARBA00022840"/>
    </source>
</evidence>
<evidence type="ECO:0000256" key="16">
    <source>
        <dbReference type="SAM" id="Phobius"/>
    </source>
</evidence>
<feature type="region of interest" description="Disordered" evidence="15">
    <location>
        <begin position="226"/>
        <end position="249"/>
    </location>
</feature>
<reference evidence="20" key="1">
    <citation type="submission" date="2023-07" db="EMBL/GenBank/DDBJ databases">
        <title>draft genome sequence of fig (Ficus carica).</title>
        <authorList>
            <person name="Takahashi T."/>
            <person name="Nishimura K."/>
        </authorList>
    </citation>
    <scope>NUCLEOTIDE SEQUENCE</scope>
</reference>
<dbReference type="Pfam" id="PF00069">
    <property type="entry name" value="Pkinase"/>
    <property type="match status" value="1"/>
</dbReference>
<evidence type="ECO:0000256" key="2">
    <source>
        <dbReference type="ARBA" id="ARBA00022527"/>
    </source>
</evidence>
<dbReference type="AlphaFoldDB" id="A0AA88D3B9"/>
<dbReference type="FunFam" id="3.30.430.20:FF:000002">
    <property type="entry name" value="Cysteine-rich receptor-like protein kinase 10"/>
    <property type="match status" value="1"/>
</dbReference>
<dbReference type="InterPro" id="IPR002902">
    <property type="entry name" value="GNK2"/>
</dbReference>
<keyword evidence="7 14" id="KW-0547">Nucleotide-binding</keyword>
<organism evidence="20 21">
    <name type="scientific">Ficus carica</name>
    <name type="common">Common fig</name>
    <dbReference type="NCBI Taxonomy" id="3494"/>
    <lineage>
        <taxon>Eukaryota</taxon>
        <taxon>Viridiplantae</taxon>
        <taxon>Streptophyta</taxon>
        <taxon>Embryophyta</taxon>
        <taxon>Tracheophyta</taxon>
        <taxon>Spermatophyta</taxon>
        <taxon>Magnoliopsida</taxon>
        <taxon>eudicotyledons</taxon>
        <taxon>Gunneridae</taxon>
        <taxon>Pentapetalae</taxon>
        <taxon>rosids</taxon>
        <taxon>fabids</taxon>
        <taxon>Rosales</taxon>
        <taxon>Moraceae</taxon>
        <taxon>Ficeae</taxon>
        <taxon>Ficus</taxon>
    </lineage>
</organism>
<keyword evidence="6" id="KW-0677">Repeat</keyword>
<dbReference type="SUPFAM" id="SSF56112">
    <property type="entry name" value="Protein kinase-like (PK-like)"/>
    <property type="match status" value="1"/>
</dbReference>
<dbReference type="PANTHER" id="PTHR27002:SF1050">
    <property type="entry name" value="CYSTEINE-RICH RECEPTOR-LIKE PROTEIN KINASE 5"/>
    <property type="match status" value="1"/>
</dbReference>
<evidence type="ECO:0000259" key="19">
    <source>
        <dbReference type="PROSITE" id="PS51473"/>
    </source>
</evidence>
<evidence type="ECO:0000256" key="7">
    <source>
        <dbReference type="ARBA" id="ARBA00022741"/>
    </source>
</evidence>
<feature type="chain" id="PRO_5041707380" description="Cysteine-rich receptor-like protein kinase 25" evidence="17">
    <location>
        <begin position="26"/>
        <end position="425"/>
    </location>
</feature>
<dbReference type="EMBL" id="BTGU01000010">
    <property type="protein sequence ID" value="GMN39852.1"/>
    <property type="molecule type" value="Genomic_DNA"/>
</dbReference>
<dbReference type="GO" id="GO:0005886">
    <property type="term" value="C:plasma membrane"/>
    <property type="evidence" value="ECO:0007669"/>
    <property type="project" value="TreeGrafter"/>
</dbReference>
<feature type="signal peptide" evidence="17">
    <location>
        <begin position="1"/>
        <end position="25"/>
    </location>
</feature>
<feature type="binding site" evidence="14">
    <location>
        <position position="345"/>
    </location>
    <ligand>
        <name>ATP</name>
        <dbReference type="ChEBI" id="CHEBI:30616"/>
    </ligand>
</feature>
<dbReference type="Gene3D" id="3.30.430.20">
    <property type="entry name" value="Gnk2 domain, C-X8-C-X2-C motif"/>
    <property type="match status" value="1"/>
</dbReference>
<dbReference type="Pfam" id="PF01657">
    <property type="entry name" value="Stress-antifung"/>
    <property type="match status" value="1"/>
</dbReference>
<evidence type="ECO:0000256" key="12">
    <source>
        <dbReference type="ARBA" id="ARBA00023170"/>
    </source>
</evidence>
<name>A0AA88D3B9_FICCA</name>
<protein>
    <recommendedName>
        <fullName evidence="22">Cysteine-rich receptor-like protein kinase 25</fullName>
    </recommendedName>
</protein>
<feature type="domain" description="Gnk2-homologous" evidence="19">
    <location>
        <begin position="115"/>
        <end position="220"/>
    </location>
</feature>
<evidence type="ECO:0000256" key="3">
    <source>
        <dbReference type="ARBA" id="ARBA00022679"/>
    </source>
</evidence>
<keyword evidence="13" id="KW-0325">Glycoprotein</keyword>
<sequence>MLSSTVFMTVHVFLHILMFLPLIFAAGNPLSYICSNETTSLLRAPTNPISRISSLIFPHKPASDKISTKFQSATSSAVKSTAATFVGAISRSRTEFAKIVWRPHRNKSFFNIVEGYPCVMIRNQANVTEPEYFRKVLQNILDEFAREAEHGAKSFLTKEVNFTGNLYIYGLMQCTPDLSGADCTDCLREVIGDLTVFAEGKQGGRVLKPSCNIWFYTFDKISAKPPVPIESPPPPPPPTPPPLSNNYVPGKSRAISRPTVAAIVIAVIVVSLALGCCLLQYRGRARNMKYAAPRQENETADSLQYDLITIETATNKFSEEYKLGKGGFGEVYKGILANGQEIAVKRLSKSSGQGEEEFRNEVALVAKLQHRNLARGGGSEFAKQRRRILHRKRPTVGAFWLATGRVGDGLGLTMAGGWAAFLFIG</sequence>
<evidence type="ECO:0000256" key="6">
    <source>
        <dbReference type="ARBA" id="ARBA00022737"/>
    </source>
</evidence>
<dbReference type="InterPro" id="IPR000719">
    <property type="entry name" value="Prot_kinase_dom"/>
</dbReference>
<dbReference type="FunFam" id="3.30.200.20:FF:000727">
    <property type="entry name" value="Cysteine-rich RLK (RECEPTOR-like protein kinase) 23"/>
    <property type="match status" value="1"/>
</dbReference>
<evidence type="ECO:0000256" key="15">
    <source>
        <dbReference type="SAM" id="MobiDB-lite"/>
    </source>
</evidence>